<protein>
    <submittedName>
        <fullName evidence="8">Iron complex transport system substrate-binding protein</fullName>
    </submittedName>
</protein>
<reference evidence="8 9" key="1">
    <citation type="submission" date="2023-07" db="EMBL/GenBank/DDBJ databases">
        <title>Sorghum-associated microbial communities from plants grown in Nebraska, USA.</title>
        <authorList>
            <person name="Schachtman D."/>
        </authorList>
    </citation>
    <scope>NUCLEOTIDE SEQUENCE [LARGE SCALE GENOMIC DNA]</scope>
    <source>
        <strain evidence="8 9">CC482</strain>
    </source>
</reference>
<evidence type="ECO:0000259" key="7">
    <source>
        <dbReference type="PROSITE" id="PS50983"/>
    </source>
</evidence>
<dbReference type="PROSITE" id="PS50983">
    <property type="entry name" value="FE_B12_PBP"/>
    <property type="match status" value="1"/>
</dbReference>
<proteinExistence type="inferred from homology"/>
<dbReference type="CDD" id="cd01146">
    <property type="entry name" value="FhuD"/>
    <property type="match status" value="1"/>
</dbReference>
<evidence type="ECO:0000313" key="8">
    <source>
        <dbReference type="EMBL" id="MDQ0115888.1"/>
    </source>
</evidence>
<comment type="caution">
    <text evidence="8">The sequence shown here is derived from an EMBL/GenBank/DDBJ whole genome shotgun (WGS) entry which is preliminary data.</text>
</comment>
<keyword evidence="4 6" id="KW-0732">Signal</keyword>
<name>A0ABT9U8A8_PAEHA</name>
<dbReference type="Gene3D" id="3.40.50.1980">
    <property type="entry name" value="Nitrogenase molybdenum iron protein domain"/>
    <property type="match status" value="2"/>
</dbReference>
<dbReference type="PANTHER" id="PTHR30532">
    <property type="entry name" value="IRON III DICITRATE-BINDING PERIPLASMIC PROTEIN"/>
    <property type="match status" value="1"/>
</dbReference>
<feature type="domain" description="Fe/B12 periplasmic-binding" evidence="7">
    <location>
        <begin position="79"/>
        <end position="348"/>
    </location>
</feature>
<dbReference type="RefSeq" id="WP_307207883.1">
    <property type="nucleotide sequence ID" value="NZ_JAUSSU010000013.1"/>
</dbReference>
<evidence type="ECO:0000313" key="9">
    <source>
        <dbReference type="Proteomes" id="UP001229346"/>
    </source>
</evidence>
<evidence type="ECO:0000256" key="2">
    <source>
        <dbReference type="ARBA" id="ARBA00008814"/>
    </source>
</evidence>
<dbReference type="Proteomes" id="UP001229346">
    <property type="component" value="Unassembled WGS sequence"/>
</dbReference>
<sequence length="348" mass="38783">MFKSKKLMAVTAFVLMFALIISGCGASQPEEQSNQQQEQNSGGNESQAGSGNNAESQENQERVIEHAMGTTKITGTPQRVVTLYQGATDVAVALGVKPVGIVESWAEQPVYEYLKADLDGVPLVGEETQPNLEEIAKLKPDLIIASKLRHEEVYEQLSQIAPTVTHETVFKFKDTVQLMGQALNKEAEATKLLADWDTRVADFKQKIAAKLGDQWPIETSVLNFRADHARIYVTGYAGDILHELGFVQSEYQQEEAAKGTVVVKLTDKESIPSMNGDVFFVFLSDPSNEEAVQKTYEEWTNHPLWQNLDAVKANQVYQIDEVVWNLGGGYKSAHLMLDQLYEHFELEK</sequence>
<keyword evidence="9" id="KW-1185">Reference proteome</keyword>
<dbReference type="Pfam" id="PF01497">
    <property type="entry name" value="Peripla_BP_2"/>
    <property type="match status" value="1"/>
</dbReference>
<feature type="compositionally biased region" description="Low complexity" evidence="5">
    <location>
        <begin position="28"/>
        <end position="47"/>
    </location>
</feature>
<organism evidence="8 9">
    <name type="scientific">Paenibacillus harenae</name>
    <dbReference type="NCBI Taxonomy" id="306543"/>
    <lineage>
        <taxon>Bacteria</taxon>
        <taxon>Bacillati</taxon>
        <taxon>Bacillota</taxon>
        <taxon>Bacilli</taxon>
        <taxon>Bacillales</taxon>
        <taxon>Paenibacillaceae</taxon>
        <taxon>Paenibacillus</taxon>
    </lineage>
</organism>
<dbReference type="EMBL" id="JAUSSU010000013">
    <property type="protein sequence ID" value="MDQ0115888.1"/>
    <property type="molecule type" value="Genomic_DNA"/>
</dbReference>
<evidence type="ECO:0000256" key="1">
    <source>
        <dbReference type="ARBA" id="ARBA00004196"/>
    </source>
</evidence>
<feature type="chain" id="PRO_5047059908" evidence="6">
    <location>
        <begin position="27"/>
        <end position="348"/>
    </location>
</feature>
<comment type="subcellular location">
    <subcellularLocation>
        <location evidence="1">Cell envelope</location>
    </subcellularLocation>
</comment>
<gene>
    <name evidence="8" type="ORF">J2T15_005356</name>
</gene>
<evidence type="ECO:0000256" key="3">
    <source>
        <dbReference type="ARBA" id="ARBA00022448"/>
    </source>
</evidence>
<dbReference type="PROSITE" id="PS51257">
    <property type="entry name" value="PROKAR_LIPOPROTEIN"/>
    <property type="match status" value="1"/>
</dbReference>
<feature type="region of interest" description="Disordered" evidence="5">
    <location>
        <begin position="28"/>
        <end position="60"/>
    </location>
</feature>
<feature type="signal peptide" evidence="6">
    <location>
        <begin position="1"/>
        <end position="26"/>
    </location>
</feature>
<dbReference type="PANTHER" id="PTHR30532:SF21">
    <property type="entry name" value="SIDEROPHORE-BINDING LIPOPROTEIN YFIY-RELATED"/>
    <property type="match status" value="1"/>
</dbReference>
<evidence type="ECO:0000256" key="5">
    <source>
        <dbReference type="SAM" id="MobiDB-lite"/>
    </source>
</evidence>
<keyword evidence="3" id="KW-0813">Transport</keyword>
<accession>A0ABT9U8A8</accession>
<dbReference type="InterPro" id="IPR051313">
    <property type="entry name" value="Bact_iron-sidero_bind"/>
</dbReference>
<evidence type="ECO:0000256" key="4">
    <source>
        <dbReference type="ARBA" id="ARBA00022729"/>
    </source>
</evidence>
<comment type="similarity">
    <text evidence="2">Belongs to the bacterial solute-binding protein 8 family.</text>
</comment>
<dbReference type="InterPro" id="IPR002491">
    <property type="entry name" value="ABC_transptr_periplasmic_BD"/>
</dbReference>
<dbReference type="SUPFAM" id="SSF53807">
    <property type="entry name" value="Helical backbone' metal receptor"/>
    <property type="match status" value="1"/>
</dbReference>
<feature type="compositionally biased region" description="Polar residues" evidence="5">
    <location>
        <begin position="48"/>
        <end position="57"/>
    </location>
</feature>
<evidence type="ECO:0000256" key="6">
    <source>
        <dbReference type="SAM" id="SignalP"/>
    </source>
</evidence>